<feature type="domain" description="Knottins-like" evidence="1">
    <location>
        <begin position="27"/>
        <end position="71"/>
    </location>
</feature>
<dbReference type="Proteomes" id="UP000184364">
    <property type="component" value="Unassembled WGS sequence"/>
</dbReference>
<proteinExistence type="predicted"/>
<organism evidence="2 3">
    <name type="scientific">Chryseobacterium polytrichastri</name>
    <dbReference type="NCBI Taxonomy" id="1302687"/>
    <lineage>
        <taxon>Bacteria</taxon>
        <taxon>Pseudomonadati</taxon>
        <taxon>Bacteroidota</taxon>
        <taxon>Flavobacteriia</taxon>
        <taxon>Flavobacteriales</taxon>
        <taxon>Weeksellaceae</taxon>
        <taxon>Chryseobacterium group</taxon>
        <taxon>Chryseobacterium</taxon>
    </lineage>
</organism>
<dbReference type="SUPFAM" id="SSF57095">
    <property type="entry name" value="Scorpion toxin-like"/>
    <property type="match status" value="1"/>
</dbReference>
<evidence type="ECO:0000259" key="1">
    <source>
        <dbReference type="SMART" id="SM00505"/>
    </source>
</evidence>
<protein>
    <submittedName>
        <fullName evidence="2">Gamma-thionin family protein</fullName>
    </submittedName>
</protein>
<dbReference type="Pfam" id="PF00304">
    <property type="entry name" value="Gamma-thionin"/>
    <property type="match status" value="1"/>
</dbReference>
<dbReference type="SMART" id="SM00505">
    <property type="entry name" value="Knot1"/>
    <property type="match status" value="1"/>
</dbReference>
<dbReference type="AlphaFoldDB" id="A0A1M7LB61"/>
<name>A0A1M7LB61_9FLAO</name>
<accession>A0A1M7LB61</accession>
<dbReference type="GO" id="GO:0006952">
    <property type="term" value="P:defense response"/>
    <property type="evidence" value="ECO:0007669"/>
    <property type="project" value="InterPro"/>
</dbReference>
<dbReference type="Gene3D" id="3.30.30.10">
    <property type="entry name" value="Knottin, scorpion toxin-like"/>
    <property type="match status" value="1"/>
</dbReference>
<dbReference type="InterPro" id="IPR003614">
    <property type="entry name" value="Knottins"/>
</dbReference>
<dbReference type="EMBL" id="FRAV01000091">
    <property type="protein sequence ID" value="SHM74663.1"/>
    <property type="molecule type" value="Genomic_DNA"/>
</dbReference>
<keyword evidence="3" id="KW-1185">Reference proteome</keyword>
<dbReference type="InterPro" id="IPR036574">
    <property type="entry name" value="Scorpion_toxin-like_sf"/>
</dbReference>
<gene>
    <name evidence="2" type="ORF">SAMN05444267_10912</name>
</gene>
<reference evidence="3" key="1">
    <citation type="submission" date="2016-11" db="EMBL/GenBank/DDBJ databases">
        <authorList>
            <person name="Varghese N."/>
            <person name="Submissions S."/>
        </authorList>
    </citation>
    <scope>NUCLEOTIDE SEQUENCE [LARGE SCALE GENOMIC DNA]</scope>
    <source>
        <strain evidence="3">DSM 26899</strain>
    </source>
</reference>
<evidence type="ECO:0000313" key="2">
    <source>
        <dbReference type="EMBL" id="SHM74663.1"/>
    </source>
</evidence>
<evidence type="ECO:0000313" key="3">
    <source>
        <dbReference type="Proteomes" id="UP000184364"/>
    </source>
</evidence>
<sequence>MKTKESFAKKLNRNQMKTVYAGDSSKLCSVPSSSNFLCISDRKCAQVCASEGYADGSCQGLRIKCICRKPC</sequence>
<dbReference type="CDD" id="cd00107">
    <property type="entry name" value="Knot1"/>
    <property type="match status" value="1"/>
</dbReference>